<evidence type="ECO:0000256" key="1">
    <source>
        <dbReference type="ARBA" id="ARBA00006774"/>
    </source>
</evidence>
<dbReference type="FunFam" id="3.60.70.12:FF:000001">
    <property type="entry name" value="Arginine biosynthesis bifunctional protein ArgJ, chloroplastic"/>
    <property type="match status" value="1"/>
</dbReference>
<sequence>MLYLVQIPTRSIIRPIISNLANQKAPSTIIQKTTPTIIPHASLHSSRVYNSTTASSSDGSTGKEYLVPKTGTYPKGFKATGLHCGVKKNGKKDLALIVSEVPCTAAAVFTTNVFKAAPVLVSREILEKNPTNIRALIVNSGCANAVTGTEGLKNARQVSDSVSLLTGTPDSVLSMSTGVIGQHIPVEKIINGARIAFHRGLGESHDSWLAAAEGIMTTDTFPKIRSREFTIPSNGLTYRMAGMSKGAGMIHPNMATLLATVLTDAPVTENVLSSALKYAVDRSFNAISIDGDMSTNDTFAVLANGAAADLSKKDGAIIDQLDSKDFVQFRDDLADFATELAQLVVRDGEGATKFVTINVKGAQTFTDAKQIASTIATSSLVKTALFGQDANWGRILCAVGYSGVKSIIPSNVSVSFIPTDGTSPLNLLVNGEPELVDEKRASEILAMEDLEISVDLGVGDQSAKMWTCDFSHEYVTINADYRT</sequence>
<comment type="pathway">
    <text evidence="9">Amino-acid biosynthesis; L-arginine biosynthesis; L-ornithine and N-acetyl-L-glutamate from L-glutamate and N(2)-acetyl-L-ornithine (cyclic): step 1/1.</text>
</comment>
<feature type="binding site" evidence="9">
    <location>
        <position position="217"/>
    </location>
    <ligand>
        <name>substrate</name>
    </ligand>
</feature>
<feature type="binding site" evidence="9">
    <location>
        <position position="256"/>
    </location>
    <ligand>
        <name>substrate</name>
    </ligand>
</feature>
<dbReference type="EMBL" id="CAJVPL010001693">
    <property type="protein sequence ID" value="CAG8583394.1"/>
    <property type="molecule type" value="Genomic_DNA"/>
</dbReference>
<feature type="active site" description="Nucleophile" evidence="9">
    <location>
        <position position="256"/>
    </location>
</feature>
<dbReference type="EC" id="2.3.1.1" evidence="9"/>
<dbReference type="OrthoDB" id="4199794at2759"/>
<feature type="chain" id="PRO_5040553313" description="Arginine biosynthesis bifunctional protein ArgJ alpha chain" evidence="9">
    <location>
        <begin position="1"/>
        <end position="255"/>
    </location>
</feature>
<comment type="catalytic activity">
    <reaction evidence="9">
        <text>N(2)-acetyl-L-ornithine + L-glutamate = N-acetyl-L-glutamate + L-ornithine</text>
        <dbReference type="Rhea" id="RHEA:15349"/>
        <dbReference type="ChEBI" id="CHEBI:29985"/>
        <dbReference type="ChEBI" id="CHEBI:44337"/>
        <dbReference type="ChEBI" id="CHEBI:46911"/>
        <dbReference type="ChEBI" id="CHEBI:57805"/>
        <dbReference type="EC" id="2.3.1.35"/>
    </reaction>
</comment>
<dbReference type="PANTHER" id="PTHR23100:SF0">
    <property type="entry name" value="ARGININE BIOSYNTHESIS BIFUNCTIONAL PROTEIN ARGJ, MITOCHONDRIAL"/>
    <property type="match status" value="1"/>
</dbReference>
<evidence type="ECO:0000256" key="4">
    <source>
        <dbReference type="ARBA" id="ARBA00022679"/>
    </source>
</evidence>
<dbReference type="InterPro" id="IPR016117">
    <property type="entry name" value="ArgJ-like_dom_sf"/>
</dbReference>
<dbReference type="NCBIfam" id="NF003802">
    <property type="entry name" value="PRK05388.1"/>
    <property type="match status" value="1"/>
</dbReference>
<dbReference type="NCBIfam" id="TIGR00120">
    <property type="entry name" value="ArgJ"/>
    <property type="match status" value="1"/>
</dbReference>
<protein>
    <recommendedName>
        <fullName evidence="9">Arginine biosynthesis bifunctional protein ArgJ, mitochondrial</fullName>
    </recommendedName>
    <domain>
        <recommendedName>
            <fullName evidence="9">Glutamate N-acetyltransferase</fullName>
            <shortName evidence="9">GAT</shortName>
            <ecNumber evidence="9">2.3.1.35</ecNumber>
        </recommendedName>
        <alternativeName>
            <fullName evidence="9">Ornithine acetyltransferase</fullName>
            <shortName evidence="9">OATase</shortName>
        </alternativeName>
        <alternativeName>
            <fullName evidence="9">Ornithine transacetylase</fullName>
        </alternativeName>
    </domain>
    <domain>
        <recommendedName>
            <fullName evidence="9">Amino-acid acetyltransferase</fullName>
            <ecNumber evidence="9">2.3.1.1</ecNumber>
        </recommendedName>
        <alternativeName>
            <fullName evidence="9">N-acetylglutamate synthase</fullName>
            <shortName evidence="9">AGS</shortName>
        </alternativeName>
    </domain>
    <component>
        <recommendedName>
            <fullName evidence="9">Arginine biosynthesis bifunctional protein ArgJ alpha chain</fullName>
        </recommendedName>
    </component>
    <component>
        <recommendedName>
            <fullName evidence="9">Arginine biosynthesis bifunctional protein ArgJ beta chain</fullName>
        </recommendedName>
    </component>
</protein>
<feature type="chain" id="PRO_5040553314" description="Arginine biosynthesis bifunctional protein ArgJ beta chain" evidence="9">
    <location>
        <begin position="256"/>
        <end position="483"/>
    </location>
</feature>
<evidence type="ECO:0000256" key="7">
    <source>
        <dbReference type="ARBA" id="ARBA00023268"/>
    </source>
</evidence>
<keyword evidence="2 9" id="KW-0055">Arginine biosynthesis</keyword>
<comment type="function">
    <text evidence="9">Catalyzes two activities which are involved in the cyclic version of arginine biosynthesis: the synthesis of acetylglutamate from glutamate and acetyl-CoA, and of ornithine by transacetylation between acetylornithine and glutamate.</text>
</comment>
<evidence type="ECO:0000256" key="5">
    <source>
        <dbReference type="ARBA" id="ARBA00022813"/>
    </source>
</evidence>
<dbReference type="GO" id="GO:0004042">
    <property type="term" value="F:L-glutamate N-acetyltransferase activity"/>
    <property type="evidence" value="ECO:0007669"/>
    <property type="project" value="UniProtKB-UniRule"/>
</dbReference>
<evidence type="ECO:0000313" key="11">
    <source>
        <dbReference type="Proteomes" id="UP000789831"/>
    </source>
</evidence>
<dbReference type="PANTHER" id="PTHR23100">
    <property type="entry name" value="ARGININE BIOSYNTHESIS BIFUNCTIONAL PROTEIN ARGJ"/>
    <property type="match status" value="1"/>
</dbReference>
<comment type="subcellular location">
    <subcellularLocation>
        <location evidence="9">Mitochondrion matrix</location>
    </subcellularLocation>
</comment>
<keyword evidence="5 9" id="KW-0068">Autocatalytic cleavage</keyword>
<feature type="site" description="Involved in the stabilization of negative charge on the oxyanion by the formation of the oxyanion hole" evidence="9">
    <location>
        <position position="178"/>
    </location>
</feature>
<evidence type="ECO:0000256" key="8">
    <source>
        <dbReference type="ARBA" id="ARBA00023315"/>
    </source>
</evidence>
<comment type="similarity">
    <text evidence="1 9">Belongs to the ArgJ family.</text>
</comment>
<reference evidence="10" key="1">
    <citation type="submission" date="2021-06" db="EMBL/GenBank/DDBJ databases">
        <authorList>
            <person name="Kallberg Y."/>
            <person name="Tangrot J."/>
            <person name="Rosling A."/>
        </authorList>
    </citation>
    <scope>NUCLEOTIDE SEQUENCE</scope>
    <source>
        <strain evidence="10">MT106</strain>
    </source>
</reference>
<dbReference type="GO" id="GO:0004358">
    <property type="term" value="F:L-glutamate N-acetyltransferase activity, acting on acetyl-L-ornithine as donor"/>
    <property type="evidence" value="ECO:0007669"/>
    <property type="project" value="UniProtKB-UniRule"/>
</dbReference>
<comment type="caution">
    <text evidence="10">The sequence shown here is derived from an EMBL/GenBank/DDBJ whole genome shotgun (WGS) entry which is preliminary data.</text>
</comment>
<feature type="site" description="Cleavage; by autolysis" evidence="9">
    <location>
        <begin position="255"/>
        <end position="256"/>
    </location>
</feature>
<comment type="PTM">
    <text evidence="9">The alpha and beta chains are autoproteolytically processed from a single precursor protein within the mitochondrion.</text>
</comment>
<dbReference type="HAMAP" id="MF_01106">
    <property type="entry name" value="ArgJ"/>
    <property type="match status" value="1"/>
</dbReference>
<dbReference type="GO" id="GO:0005759">
    <property type="term" value="C:mitochondrial matrix"/>
    <property type="evidence" value="ECO:0007669"/>
    <property type="project" value="UniProtKB-SubCell"/>
</dbReference>
<dbReference type="CDD" id="cd02152">
    <property type="entry name" value="OAT"/>
    <property type="match status" value="1"/>
</dbReference>
<keyword evidence="4 9" id="KW-0808">Transferase</keyword>
<name>A0A9N9C1H0_9GLOM</name>
<accession>A0A9N9C1H0</accession>
<feature type="binding site" evidence="9">
    <location>
        <position position="245"/>
    </location>
    <ligand>
        <name>substrate</name>
    </ligand>
</feature>
<feature type="binding site" evidence="9">
    <location>
        <position position="349"/>
    </location>
    <ligand>
        <name>substrate</name>
    </ligand>
</feature>
<keyword evidence="3 9" id="KW-0028">Amino-acid biosynthesis</keyword>
<dbReference type="EC" id="2.3.1.35" evidence="9"/>
<dbReference type="InterPro" id="IPR002813">
    <property type="entry name" value="Arg_biosynth_ArgJ"/>
</dbReference>
<dbReference type="Gene3D" id="3.60.70.12">
    <property type="entry name" value="L-amino peptidase D-ALA esterase/amidase"/>
    <property type="match status" value="1"/>
</dbReference>
<keyword evidence="6 9" id="KW-0496">Mitochondrion</keyword>
<dbReference type="GO" id="GO:0006592">
    <property type="term" value="P:ornithine biosynthetic process"/>
    <property type="evidence" value="ECO:0007669"/>
    <property type="project" value="TreeGrafter"/>
</dbReference>
<dbReference type="Pfam" id="PF01960">
    <property type="entry name" value="ArgJ"/>
    <property type="match status" value="1"/>
</dbReference>
<dbReference type="GO" id="GO:0006526">
    <property type="term" value="P:L-arginine biosynthetic process"/>
    <property type="evidence" value="ECO:0007669"/>
    <property type="project" value="UniProtKB-UniRule"/>
</dbReference>
<gene>
    <name evidence="10" type="ORF">AGERDE_LOCUS8238</name>
</gene>
<keyword evidence="8 9" id="KW-0012">Acyltransferase</keyword>
<keyword evidence="11" id="KW-1185">Reference proteome</keyword>
<dbReference type="Proteomes" id="UP000789831">
    <property type="component" value="Unassembled WGS sequence"/>
</dbReference>
<evidence type="ECO:0000256" key="9">
    <source>
        <dbReference type="HAMAP-Rule" id="MF_03124"/>
    </source>
</evidence>
<evidence type="ECO:0000256" key="6">
    <source>
        <dbReference type="ARBA" id="ARBA00023128"/>
    </source>
</evidence>
<dbReference type="SUPFAM" id="SSF56266">
    <property type="entry name" value="DmpA/ArgJ-like"/>
    <property type="match status" value="1"/>
</dbReference>
<proteinExistence type="inferred from homology"/>
<comment type="subunit">
    <text evidence="9">Heterodimer of an alpha and a beta chain.</text>
</comment>
<feature type="binding site" evidence="9">
    <location>
        <position position="478"/>
    </location>
    <ligand>
        <name>substrate</name>
    </ligand>
</feature>
<dbReference type="InterPro" id="IPR042195">
    <property type="entry name" value="ArgJ_beta_C"/>
</dbReference>
<evidence type="ECO:0000256" key="2">
    <source>
        <dbReference type="ARBA" id="ARBA00022571"/>
    </source>
</evidence>
<keyword evidence="7 9" id="KW-0511">Multifunctional enzyme</keyword>
<evidence type="ECO:0000256" key="3">
    <source>
        <dbReference type="ARBA" id="ARBA00022605"/>
    </source>
</evidence>
<dbReference type="AlphaFoldDB" id="A0A9N9C1H0"/>
<feature type="binding site" evidence="9">
    <location>
        <position position="483"/>
    </location>
    <ligand>
        <name>substrate</name>
    </ligand>
</feature>
<comment type="pathway">
    <text evidence="9">Amino-acid biosynthesis; L-arginine biosynthesis; N(2)-acetyl-L-ornithine from L-glutamate: step 1/4.</text>
</comment>
<comment type="catalytic activity">
    <reaction evidence="9">
        <text>L-glutamate + acetyl-CoA = N-acetyl-L-glutamate + CoA + H(+)</text>
        <dbReference type="Rhea" id="RHEA:24292"/>
        <dbReference type="ChEBI" id="CHEBI:15378"/>
        <dbReference type="ChEBI" id="CHEBI:29985"/>
        <dbReference type="ChEBI" id="CHEBI:44337"/>
        <dbReference type="ChEBI" id="CHEBI:57287"/>
        <dbReference type="ChEBI" id="CHEBI:57288"/>
        <dbReference type="EC" id="2.3.1.1"/>
    </reaction>
</comment>
<feature type="site" description="Involved in the stabilization of negative charge on the oxyanion by the formation of the oxyanion hole" evidence="9">
    <location>
        <position position="177"/>
    </location>
</feature>
<dbReference type="FunFam" id="3.10.20.340:FF:000002">
    <property type="entry name" value="Arginine biosynthesis bifunctional protein ArgJ, mitochondrial"/>
    <property type="match status" value="1"/>
</dbReference>
<organism evidence="10 11">
    <name type="scientific">Ambispora gerdemannii</name>
    <dbReference type="NCBI Taxonomy" id="144530"/>
    <lineage>
        <taxon>Eukaryota</taxon>
        <taxon>Fungi</taxon>
        <taxon>Fungi incertae sedis</taxon>
        <taxon>Mucoromycota</taxon>
        <taxon>Glomeromycotina</taxon>
        <taxon>Glomeromycetes</taxon>
        <taxon>Archaeosporales</taxon>
        <taxon>Ambisporaceae</taxon>
        <taxon>Ambispora</taxon>
    </lineage>
</organism>
<evidence type="ECO:0000313" key="10">
    <source>
        <dbReference type="EMBL" id="CAG8583394.1"/>
    </source>
</evidence>
<dbReference type="Gene3D" id="3.10.20.340">
    <property type="entry name" value="ArgJ beta chain, C-terminal domain"/>
    <property type="match status" value="1"/>
</dbReference>